<sequence length="87" mass="9982">SAFAMFSLKDPSLLAFDERRESEPINLRTIYNIDKIPCDTQIRDILDDVNPEDVGPAYKAIFNDLQRGKALEPMVFMEDCYLASHSR</sequence>
<organism evidence="1">
    <name type="scientific">hydrothermal vent metagenome</name>
    <dbReference type="NCBI Taxonomy" id="652676"/>
    <lineage>
        <taxon>unclassified sequences</taxon>
        <taxon>metagenomes</taxon>
        <taxon>ecological metagenomes</taxon>
    </lineage>
</organism>
<protein>
    <submittedName>
        <fullName evidence="1">Uncharacterized protein</fullName>
    </submittedName>
</protein>
<feature type="non-terminal residue" evidence="1">
    <location>
        <position position="1"/>
    </location>
</feature>
<evidence type="ECO:0000313" key="1">
    <source>
        <dbReference type="EMBL" id="VAX35421.1"/>
    </source>
</evidence>
<reference evidence="1" key="1">
    <citation type="submission" date="2018-06" db="EMBL/GenBank/DDBJ databases">
        <authorList>
            <person name="Zhirakovskaya E."/>
        </authorList>
    </citation>
    <scope>NUCLEOTIDE SEQUENCE</scope>
</reference>
<gene>
    <name evidence="1" type="ORF">MNBD_UNCLBAC01-845</name>
</gene>
<accession>A0A3B1D9A1</accession>
<dbReference type="AlphaFoldDB" id="A0A3B1D9A1"/>
<name>A0A3B1D9A1_9ZZZZ</name>
<proteinExistence type="predicted"/>
<dbReference type="EMBL" id="UOGJ01000050">
    <property type="protein sequence ID" value="VAX35421.1"/>
    <property type="molecule type" value="Genomic_DNA"/>
</dbReference>